<feature type="binding site" evidence="5">
    <location>
        <position position="37"/>
    </location>
    <ligand>
        <name>AMP</name>
        <dbReference type="ChEBI" id="CHEBI:456215"/>
    </ligand>
</feature>
<dbReference type="EMBL" id="LT608328">
    <property type="protein sequence ID" value="SCM55616.1"/>
    <property type="molecule type" value="Genomic_DNA"/>
</dbReference>
<dbReference type="UniPathway" id="UPA00588">
    <property type="reaction ID" value="UER00649"/>
</dbReference>
<sequence length="195" mass="21298">MLNIVIFGAPGSGKGTQSDLLISKYGLKHVSTGEILRSEIKAGTELGKTADRYISKGELVPDEIVIGMLEEVILKNMDKKGFIFDGFPRTLPQGEALDNMLKKNSMAISSVLSLEVRDEELTDRLLKRGQLSGRSDDNGETIASRLRVYHQQTEPLKEYYARQGKLVDIPGEGAIDEVFNSIVEVIDSLTGGANG</sequence>
<feature type="binding site" evidence="5">
    <location>
        <position position="93"/>
    </location>
    <ligand>
        <name>AMP</name>
        <dbReference type="ChEBI" id="CHEBI:456215"/>
    </ligand>
</feature>
<comment type="caution">
    <text evidence="5">Lacks conserved residue(s) required for the propagation of feature annotation.</text>
</comment>
<gene>
    <name evidence="5 8" type="primary">adk</name>
    <name evidence="8" type="ORF">ING2E5A_0480</name>
</gene>
<comment type="domain">
    <text evidence="5">Consists of three domains, a large central CORE domain and two small peripheral domains, NMPbind and LID, which undergo movements during catalysis. The LID domain closes over the site of phosphoryl transfer upon ATP binding. Assembling and dissambling the active center during each catalytic cycle provides an effective means to prevent ATP hydrolysis.</text>
</comment>
<feature type="binding site" evidence="5">
    <location>
        <begin position="86"/>
        <end position="89"/>
    </location>
    <ligand>
        <name>AMP</name>
        <dbReference type="ChEBI" id="CHEBI:456215"/>
    </ligand>
</feature>
<protein>
    <recommendedName>
        <fullName evidence="5 7">Adenylate kinase</fullName>
        <shortName evidence="5">AK</shortName>
        <ecNumber evidence="5 7">2.7.4.3</ecNumber>
    </recommendedName>
    <alternativeName>
        <fullName evidence="5">ATP-AMP transphosphorylase</fullName>
    </alternativeName>
    <alternativeName>
        <fullName evidence="5">ATP:AMP phosphotransferase</fullName>
    </alternativeName>
    <alternativeName>
        <fullName evidence="5">Adenylate monophosphate kinase</fullName>
    </alternativeName>
</protein>
<dbReference type="SUPFAM" id="SSF52540">
    <property type="entry name" value="P-loop containing nucleoside triphosphate hydrolases"/>
    <property type="match status" value="1"/>
</dbReference>
<dbReference type="GO" id="GO:0004017">
    <property type="term" value="F:AMP kinase activity"/>
    <property type="evidence" value="ECO:0007669"/>
    <property type="project" value="UniProtKB-UniRule"/>
</dbReference>
<dbReference type="NCBIfam" id="NF011105">
    <property type="entry name" value="PRK14532.1"/>
    <property type="match status" value="1"/>
</dbReference>
<organism evidence="8 9">
    <name type="scientific">Petrimonas mucosa</name>
    <dbReference type="NCBI Taxonomy" id="1642646"/>
    <lineage>
        <taxon>Bacteria</taxon>
        <taxon>Pseudomonadati</taxon>
        <taxon>Bacteroidota</taxon>
        <taxon>Bacteroidia</taxon>
        <taxon>Bacteroidales</taxon>
        <taxon>Dysgonomonadaceae</taxon>
        <taxon>Petrimonas</taxon>
    </lineage>
</organism>
<keyword evidence="1 5" id="KW-0808">Transferase</keyword>
<feature type="binding site" evidence="5">
    <location>
        <begin position="58"/>
        <end position="60"/>
    </location>
    <ligand>
        <name>AMP</name>
        <dbReference type="ChEBI" id="CHEBI:456215"/>
    </ligand>
</feature>
<proteinExistence type="inferred from homology"/>
<feature type="region of interest" description="NMP" evidence="5">
    <location>
        <begin position="31"/>
        <end position="60"/>
    </location>
</feature>
<feature type="binding site" evidence="5">
    <location>
        <position position="134"/>
    </location>
    <ligand>
        <name>AMP</name>
        <dbReference type="ChEBI" id="CHEBI:456215"/>
    </ligand>
</feature>
<dbReference type="PRINTS" id="PR00094">
    <property type="entry name" value="ADENYLTKNASE"/>
</dbReference>
<dbReference type="InterPro" id="IPR033690">
    <property type="entry name" value="Adenylat_kinase_CS"/>
</dbReference>
<dbReference type="CDD" id="cd01428">
    <property type="entry name" value="ADK"/>
    <property type="match status" value="1"/>
</dbReference>
<dbReference type="KEGG" id="pmuc:ING2E5A_0480"/>
<dbReference type="NCBIfam" id="NF011100">
    <property type="entry name" value="PRK14527.1"/>
    <property type="match status" value="1"/>
</dbReference>
<evidence type="ECO:0000256" key="3">
    <source>
        <dbReference type="ARBA" id="ARBA00022741"/>
    </source>
</evidence>
<dbReference type="Proteomes" id="UP000178485">
    <property type="component" value="Chromosome i"/>
</dbReference>
<keyword evidence="9" id="KW-1185">Reference proteome</keyword>
<dbReference type="NCBIfam" id="NF001381">
    <property type="entry name" value="PRK00279.1-3"/>
    <property type="match status" value="1"/>
</dbReference>
<dbReference type="PROSITE" id="PS00113">
    <property type="entry name" value="ADENYLATE_KINASE"/>
    <property type="match status" value="1"/>
</dbReference>
<dbReference type="RefSeq" id="WP_071136021.1">
    <property type="nucleotide sequence ID" value="NZ_DUQN01000047.1"/>
</dbReference>
<dbReference type="Pfam" id="PF00406">
    <property type="entry name" value="ADK"/>
    <property type="match status" value="1"/>
</dbReference>
<evidence type="ECO:0000256" key="4">
    <source>
        <dbReference type="ARBA" id="ARBA00022777"/>
    </source>
</evidence>
<keyword evidence="5 7" id="KW-0067">ATP-binding</keyword>
<reference evidence="8 9" key="1">
    <citation type="submission" date="2016-08" db="EMBL/GenBank/DDBJ databases">
        <authorList>
            <person name="Seilhamer J.J."/>
        </authorList>
    </citation>
    <scope>NUCLEOTIDE SEQUENCE [LARGE SCALE GENOMIC DNA]</scope>
    <source>
        <strain evidence="8">ING2-E5A</strain>
    </source>
</reference>
<feature type="binding site" evidence="5">
    <location>
        <position position="173"/>
    </location>
    <ligand>
        <name>ATP</name>
        <dbReference type="ChEBI" id="CHEBI:30616"/>
    </ligand>
</feature>
<feature type="binding site" evidence="5">
    <location>
        <position position="32"/>
    </location>
    <ligand>
        <name>AMP</name>
        <dbReference type="ChEBI" id="CHEBI:456215"/>
    </ligand>
</feature>
<evidence type="ECO:0000256" key="7">
    <source>
        <dbReference type="RuleBase" id="RU003331"/>
    </source>
</evidence>
<keyword evidence="5" id="KW-0963">Cytoplasm</keyword>
<evidence type="ECO:0000256" key="5">
    <source>
        <dbReference type="HAMAP-Rule" id="MF_00235"/>
    </source>
</evidence>
<dbReference type="NCBIfam" id="NF011104">
    <property type="entry name" value="PRK14531.1"/>
    <property type="match status" value="1"/>
</dbReference>
<dbReference type="GO" id="GO:0005524">
    <property type="term" value="F:ATP binding"/>
    <property type="evidence" value="ECO:0007669"/>
    <property type="project" value="UniProtKB-UniRule"/>
</dbReference>
<feature type="binding site" evidence="5">
    <location>
        <position position="145"/>
    </location>
    <ligand>
        <name>AMP</name>
        <dbReference type="ChEBI" id="CHEBI:456215"/>
    </ligand>
</feature>
<dbReference type="InterPro" id="IPR000850">
    <property type="entry name" value="Adenylat/UMP-CMP_kin"/>
</dbReference>
<feature type="binding site" evidence="5">
    <location>
        <begin position="11"/>
        <end position="16"/>
    </location>
    <ligand>
        <name>ATP</name>
        <dbReference type="ChEBI" id="CHEBI:30616"/>
    </ligand>
</feature>
<comment type="subcellular location">
    <subcellularLocation>
        <location evidence="5 7">Cytoplasm</location>
    </subcellularLocation>
</comment>
<dbReference type="PANTHER" id="PTHR23359">
    <property type="entry name" value="NUCLEOTIDE KINASE"/>
    <property type="match status" value="1"/>
</dbReference>
<name>A0A1G4G4C7_9BACT</name>
<keyword evidence="3 5" id="KW-0547">Nucleotide-binding</keyword>
<comment type="pathway">
    <text evidence="5">Purine metabolism; AMP biosynthesis via salvage pathway; AMP from ADP: step 1/1.</text>
</comment>
<evidence type="ECO:0000256" key="6">
    <source>
        <dbReference type="RuleBase" id="RU003330"/>
    </source>
</evidence>
<dbReference type="AlphaFoldDB" id="A0A1G4G4C7"/>
<dbReference type="GO" id="GO:0044209">
    <property type="term" value="P:AMP salvage"/>
    <property type="evidence" value="ECO:0007669"/>
    <property type="project" value="UniProtKB-UniRule"/>
</dbReference>
<keyword evidence="2 5" id="KW-0545">Nucleotide biosynthesis</keyword>
<dbReference type="EC" id="2.7.4.3" evidence="5 7"/>
<keyword evidence="4 5" id="KW-0418">Kinase</keyword>
<evidence type="ECO:0000313" key="9">
    <source>
        <dbReference type="Proteomes" id="UP000178485"/>
    </source>
</evidence>
<comment type="similarity">
    <text evidence="5 6">Belongs to the adenylate kinase family.</text>
</comment>
<evidence type="ECO:0000256" key="2">
    <source>
        <dbReference type="ARBA" id="ARBA00022727"/>
    </source>
</evidence>
<dbReference type="GO" id="GO:0005737">
    <property type="term" value="C:cytoplasm"/>
    <property type="evidence" value="ECO:0007669"/>
    <property type="project" value="UniProtKB-SubCell"/>
</dbReference>
<comment type="function">
    <text evidence="5">Catalyzes the reversible transfer of the terminal phosphate group between ATP and AMP. Plays an important role in cellular energy homeostasis and in adenine nucleotide metabolism.</text>
</comment>
<evidence type="ECO:0000256" key="1">
    <source>
        <dbReference type="ARBA" id="ARBA00022679"/>
    </source>
</evidence>
<feature type="binding site" evidence="5">
    <location>
        <position position="128"/>
    </location>
    <ligand>
        <name>ATP</name>
        <dbReference type="ChEBI" id="CHEBI:30616"/>
    </ligand>
</feature>
<comment type="catalytic activity">
    <reaction evidence="5 7">
        <text>AMP + ATP = 2 ADP</text>
        <dbReference type="Rhea" id="RHEA:12973"/>
        <dbReference type="ChEBI" id="CHEBI:30616"/>
        <dbReference type="ChEBI" id="CHEBI:456215"/>
        <dbReference type="ChEBI" id="CHEBI:456216"/>
        <dbReference type="EC" id="2.7.4.3"/>
    </reaction>
</comment>
<accession>A0A1G4G4C7</accession>
<dbReference type="InterPro" id="IPR027417">
    <property type="entry name" value="P-loop_NTPase"/>
</dbReference>
<dbReference type="STRING" id="1642646.ING2E5A_0480"/>
<evidence type="ECO:0000313" key="8">
    <source>
        <dbReference type="EMBL" id="SCM55616.1"/>
    </source>
</evidence>
<comment type="subunit">
    <text evidence="5 7">Monomer.</text>
</comment>
<dbReference type="Gene3D" id="3.40.50.300">
    <property type="entry name" value="P-loop containing nucleotide triphosphate hydrolases"/>
    <property type="match status" value="1"/>
</dbReference>
<dbReference type="HAMAP" id="MF_00235">
    <property type="entry name" value="Adenylate_kinase_Adk"/>
    <property type="match status" value="1"/>
</dbReference>